<keyword evidence="2" id="KW-1185">Reference proteome</keyword>
<reference evidence="3" key="1">
    <citation type="submission" date="2022-11" db="UniProtKB">
        <authorList>
            <consortium name="WormBaseParasite"/>
        </authorList>
    </citation>
    <scope>IDENTIFICATION</scope>
</reference>
<evidence type="ECO:0000313" key="3">
    <source>
        <dbReference type="WBParaSite" id="nRc.2.0.1.t28523-RA"/>
    </source>
</evidence>
<dbReference type="WBParaSite" id="nRc.2.0.1.t28523-RA">
    <property type="protein sequence ID" value="nRc.2.0.1.t28523-RA"/>
    <property type="gene ID" value="nRc.2.0.1.g28523"/>
</dbReference>
<proteinExistence type="predicted"/>
<evidence type="ECO:0000256" key="1">
    <source>
        <dbReference type="SAM" id="Phobius"/>
    </source>
</evidence>
<keyword evidence="1" id="KW-0812">Transmembrane</keyword>
<name>A0A915JR01_ROMCU</name>
<keyword evidence="1" id="KW-0472">Membrane</keyword>
<dbReference type="Proteomes" id="UP000887565">
    <property type="component" value="Unplaced"/>
</dbReference>
<keyword evidence="1" id="KW-1133">Transmembrane helix</keyword>
<accession>A0A915JR01</accession>
<sequence length="79" mass="8612">MLLSSTTVFNVARTKLIYNNRMKFHDISAYHGLNGNCVVKPCVVCSTVVVVVVEAFLVVSTVTVVITVFSIEEGFSASR</sequence>
<dbReference type="AlphaFoldDB" id="A0A915JR01"/>
<feature type="transmembrane region" description="Helical" evidence="1">
    <location>
        <begin position="48"/>
        <end position="71"/>
    </location>
</feature>
<evidence type="ECO:0000313" key="2">
    <source>
        <dbReference type="Proteomes" id="UP000887565"/>
    </source>
</evidence>
<protein>
    <submittedName>
        <fullName evidence="3">Transmembrane protein</fullName>
    </submittedName>
</protein>
<organism evidence="2 3">
    <name type="scientific">Romanomermis culicivorax</name>
    <name type="common">Nematode worm</name>
    <dbReference type="NCBI Taxonomy" id="13658"/>
    <lineage>
        <taxon>Eukaryota</taxon>
        <taxon>Metazoa</taxon>
        <taxon>Ecdysozoa</taxon>
        <taxon>Nematoda</taxon>
        <taxon>Enoplea</taxon>
        <taxon>Dorylaimia</taxon>
        <taxon>Mermithida</taxon>
        <taxon>Mermithoidea</taxon>
        <taxon>Mermithidae</taxon>
        <taxon>Romanomermis</taxon>
    </lineage>
</organism>